<evidence type="ECO:0000313" key="2">
    <source>
        <dbReference type="EMBL" id="CAH0098956.1"/>
    </source>
</evidence>
<reference evidence="2" key="1">
    <citation type="submission" date="2021-11" db="EMBL/GenBank/DDBJ databases">
        <authorList>
            <person name="Schell T."/>
        </authorList>
    </citation>
    <scope>NUCLEOTIDE SEQUENCE</scope>
    <source>
        <strain evidence="2">M5</strain>
    </source>
</reference>
<name>A0A8J2VYU4_9CRUS</name>
<gene>
    <name evidence="2" type="ORF">DGAL_LOCUS1064</name>
</gene>
<feature type="domain" description="Rab-GAP TBC" evidence="1">
    <location>
        <begin position="24"/>
        <end position="201"/>
    </location>
</feature>
<dbReference type="Gene3D" id="1.10.472.80">
    <property type="entry name" value="Ypt/Rab-GAP domain of gyp1p, domain 3"/>
    <property type="match status" value="1"/>
</dbReference>
<dbReference type="EMBL" id="CAKKLH010000012">
    <property type="protein sequence ID" value="CAH0098956.1"/>
    <property type="molecule type" value="Genomic_DNA"/>
</dbReference>
<dbReference type="OrthoDB" id="5578278at2759"/>
<dbReference type="SUPFAM" id="SSF47923">
    <property type="entry name" value="Ypt/Rab-GAP domain of gyp1p"/>
    <property type="match status" value="1"/>
</dbReference>
<evidence type="ECO:0000313" key="3">
    <source>
        <dbReference type="Proteomes" id="UP000789390"/>
    </source>
</evidence>
<accession>A0A8J2VYU4</accession>
<keyword evidence="3" id="KW-1185">Reference proteome</keyword>
<dbReference type="PROSITE" id="PS50086">
    <property type="entry name" value="TBC_RABGAP"/>
    <property type="match status" value="1"/>
</dbReference>
<comment type="caution">
    <text evidence="2">The sequence shown here is derived from an EMBL/GenBank/DDBJ whole genome shotgun (WGS) entry which is preliminary data.</text>
</comment>
<organism evidence="2 3">
    <name type="scientific">Daphnia galeata</name>
    <dbReference type="NCBI Taxonomy" id="27404"/>
    <lineage>
        <taxon>Eukaryota</taxon>
        <taxon>Metazoa</taxon>
        <taxon>Ecdysozoa</taxon>
        <taxon>Arthropoda</taxon>
        <taxon>Crustacea</taxon>
        <taxon>Branchiopoda</taxon>
        <taxon>Diplostraca</taxon>
        <taxon>Cladocera</taxon>
        <taxon>Anomopoda</taxon>
        <taxon>Daphniidae</taxon>
        <taxon>Daphnia</taxon>
    </lineage>
</organism>
<sequence length="329" mass="38340">MAYVLLNKAPTRESLRTILHSFEIIPEQHRLKLWTVILHLPNNKTQYMSLRKTKVKLPNNMILQEEDGIGKSSLKICNQVIQSLLAHCPSIIEFRHFNLADFVKPFAGFLASHELLYFEIMLTILVNWCQHWFDHIPLPPYTLLSMLDIILLKNHPDLYRHLANLGIRAIDYAWRWMSTAFCTIVDPQEFLILWDHILVNEPSFLYFIPLAACKLQGRYLIELSTHDKIMEVLHSATPLDAHSLLKEAYQMNATTPNELQLFSQMHPFHPLVPVYYPTLYPTDLITFQTENKSDLSNLGRLLVKVQQTEAEVEEVIKQGMALRRWMLGK</sequence>
<evidence type="ECO:0000259" key="1">
    <source>
        <dbReference type="PROSITE" id="PS50086"/>
    </source>
</evidence>
<dbReference type="InterPro" id="IPR035969">
    <property type="entry name" value="Rab-GAP_TBC_sf"/>
</dbReference>
<proteinExistence type="predicted"/>
<dbReference type="Pfam" id="PF00566">
    <property type="entry name" value="RabGAP-TBC"/>
    <property type="match status" value="1"/>
</dbReference>
<dbReference type="AlphaFoldDB" id="A0A8J2VYU4"/>
<dbReference type="Proteomes" id="UP000789390">
    <property type="component" value="Unassembled WGS sequence"/>
</dbReference>
<protein>
    <recommendedName>
        <fullName evidence="1">Rab-GAP TBC domain-containing protein</fullName>
    </recommendedName>
</protein>
<dbReference type="InterPro" id="IPR000195">
    <property type="entry name" value="Rab-GAP-TBC_dom"/>
</dbReference>